<dbReference type="PANTHER" id="PTHR14449:SF2">
    <property type="entry name" value="FANCONI ANEMIA GROUP F PROTEIN"/>
    <property type="match status" value="1"/>
</dbReference>
<name>A0A5P1FN69_ASPOF</name>
<dbReference type="OMA" id="CLYTFHI"/>
<accession>A0A5P1FN69</accession>
<reference evidence="2" key="1">
    <citation type="journal article" date="2017" name="Nat. Commun.">
        <title>The asparagus genome sheds light on the origin and evolution of a young Y chromosome.</title>
        <authorList>
            <person name="Harkess A."/>
            <person name="Zhou J."/>
            <person name="Xu C."/>
            <person name="Bowers J.E."/>
            <person name="Van der Hulst R."/>
            <person name="Ayyampalayam S."/>
            <person name="Mercati F."/>
            <person name="Riccardi P."/>
            <person name="McKain M.R."/>
            <person name="Kakrana A."/>
            <person name="Tang H."/>
            <person name="Ray J."/>
            <person name="Groenendijk J."/>
            <person name="Arikit S."/>
            <person name="Mathioni S.M."/>
            <person name="Nakano M."/>
            <person name="Shan H."/>
            <person name="Telgmann-Rauber A."/>
            <person name="Kanno A."/>
            <person name="Yue Z."/>
            <person name="Chen H."/>
            <person name="Li W."/>
            <person name="Chen Y."/>
            <person name="Xu X."/>
            <person name="Zhang Y."/>
            <person name="Luo S."/>
            <person name="Chen H."/>
            <person name="Gao J."/>
            <person name="Mao Z."/>
            <person name="Pires J.C."/>
            <person name="Luo M."/>
            <person name="Kudrna D."/>
            <person name="Wing R.A."/>
            <person name="Meyers B.C."/>
            <person name="Yi K."/>
            <person name="Kong H."/>
            <person name="Lavrijsen P."/>
            <person name="Sunseri F."/>
            <person name="Falavigna A."/>
            <person name="Ye Y."/>
            <person name="Leebens-Mack J.H."/>
            <person name="Chen G."/>
        </authorList>
    </citation>
    <scope>NUCLEOTIDE SEQUENCE [LARGE SCALE GENOMIC DNA]</scope>
    <source>
        <strain evidence="2">cv. DH0086</strain>
    </source>
</reference>
<dbReference type="Gramene" id="ONK79562">
    <property type="protein sequence ID" value="ONK79562"/>
    <property type="gene ID" value="A4U43_C01F7640"/>
</dbReference>
<proteinExistence type="predicted"/>
<dbReference type="InterPro" id="IPR035428">
    <property type="entry name" value="FANCF"/>
</dbReference>
<dbReference type="Pfam" id="PF11107">
    <property type="entry name" value="FANCF"/>
    <property type="match status" value="1"/>
</dbReference>
<dbReference type="GO" id="GO:0043240">
    <property type="term" value="C:Fanconi anaemia nuclear complex"/>
    <property type="evidence" value="ECO:0007669"/>
    <property type="project" value="InterPro"/>
</dbReference>
<dbReference type="EMBL" id="CM007381">
    <property type="protein sequence ID" value="ONK79562.1"/>
    <property type="molecule type" value="Genomic_DNA"/>
</dbReference>
<gene>
    <name evidence="1" type="ORF">A4U43_C01F7640</name>
</gene>
<dbReference type="PANTHER" id="PTHR14449">
    <property type="entry name" value="FANCONI ANEMIA GROUP F PROTEIN FANCF"/>
    <property type="match status" value="1"/>
</dbReference>
<organism evidence="1 2">
    <name type="scientific">Asparagus officinalis</name>
    <name type="common">Garden asparagus</name>
    <dbReference type="NCBI Taxonomy" id="4686"/>
    <lineage>
        <taxon>Eukaryota</taxon>
        <taxon>Viridiplantae</taxon>
        <taxon>Streptophyta</taxon>
        <taxon>Embryophyta</taxon>
        <taxon>Tracheophyta</taxon>
        <taxon>Spermatophyta</taxon>
        <taxon>Magnoliopsida</taxon>
        <taxon>Liliopsida</taxon>
        <taxon>Asparagales</taxon>
        <taxon>Asparagaceae</taxon>
        <taxon>Asparagoideae</taxon>
        <taxon>Asparagus</taxon>
    </lineage>
</organism>
<evidence type="ECO:0000313" key="1">
    <source>
        <dbReference type="EMBL" id="ONK79562.1"/>
    </source>
</evidence>
<dbReference type="GO" id="GO:0036297">
    <property type="term" value="P:interstrand cross-link repair"/>
    <property type="evidence" value="ECO:0007669"/>
    <property type="project" value="InterPro"/>
</dbReference>
<dbReference type="Proteomes" id="UP000243459">
    <property type="component" value="Chromosome 1"/>
</dbReference>
<dbReference type="OrthoDB" id="1930482at2759"/>
<evidence type="ECO:0000313" key="2">
    <source>
        <dbReference type="Proteomes" id="UP000243459"/>
    </source>
</evidence>
<dbReference type="AlphaFoldDB" id="A0A5P1FN69"/>
<sequence>MAWSHPDISLDELITLIKGLIDILILASGYQSSGLPATWDADNIKKAIQWGIFFEEVLNHLHGTPYFEESIKELDEALLNLTSNPLFPQGLARLTSATLSSARYLVLQHLLKIHPPEDAHIFGLLTAVIEVDISELSDVDGNGPHIYIDRLTSKIESLTLESANNLVKDSTVPLYATGSRTSACSKYKVLDQKMPTDKYVCNSHFVIRELLKRRASKSCLFSVETGLYKVSEVVTRSNSVELENTLSEGPVEEEIMNEKCFWNNWRSRCLSYLLDKRTVKLISGANLIFTAPKLQWIHVFEALKFATDAENDNLLEIMEILLLGFISSRWSCLLEHFISRSYDFLPISKQYSDLQNLLQGDSQSLRSKSQVLNSKEKDIIEYLMLLLKSQPHKLWEVPAVLVAAAIPSGSILFKIYFNDIEKQFTEASSSTRCCGCHQVGKKHRDCEVADRIRCLHMFHVQGPSLMVDDSSV</sequence>
<keyword evidence="2" id="KW-1185">Reference proteome</keyword>
<protein>
    <submittedName>
        <fullName evidence="1">Uncharacterized protein</fullName>
    </submittedName>
</protein>